<gene>
    <name evidence="2" type="ORF">KI809_12910</name>
</gene>
<feature type="compositionally biased region" description="Basic and acidic residues" evidence="1">
    <location>
        <begin position="132"/>
        <end position="144"/>
    </location>
</feature>
<organism evidence="2 3">
    <name type="scientific">Geoanaerobacter pelophilus</name>
    <dbReference type="NCBI Taxonomy" id="60036"/>
    <lineage>
        <taxon>Bacteria</taxon>
        <taxon>Pseudomonadati</taxon>
        <taxon>Thermodesulfobacteriota</taxon>
        <taxon>Desulfuromonadia</taxon>
        <taxon>Geobacterales</taxon>
        <taxon>Geobacteraceae</taxon>
        <taxon>Geoanaerobacter</taxon>
    </lineage>
</organism>
<feature type="region of interest" description="Disordered" evidence="1">
    <location>
        <begin position="217"/>
        <end position="252"/>
    </location>
</feature>
<dbReference type="RefSeq" id="WP_214171974.1">
    <property type="nucleotide sequence ID" value="NZ_JAHCVJ010000005.1"/>
</dbReference>
<comment type="caution">
    <text evidence="2">The sequence shown here is derived from an EMBL/GenBank/DDBJ whole genome shotgun (WGS) entry which is preliminary data.</text>
</comment>
<name>A0AAW4L9H5_9BACT</name>
<feature type="region of interest" description="Disordered" evidence="1">
    <location>
        <begin position="132"/>
        <end position="156"/>
    </location>
</feature>
<protein>
    <recommendedName>
        <fullName evidence="4">LTXXQ motif family protein</fullName>
    </recommendedName>
</protein>
<reference evidence="2 3" key="1">
    <citation type="submission" date="2021-05" db="EMBL/GenBank/DDBJ databases">
        <title>The draft genome of Geobacter pelophilus DSM 12255.</title>
        <authorList>
            <person name="Xu Z."/>
            <person name="Masuda Y."/>
            <person name="Itoh H."/>
            <person name="Senoo K."/>
        </authorList>
    </citation>
    <scope>NUCLEOTIDE SEQUENCE [LARGE SCALE GENOMIC DNA]</scope>
    <source>
        <strain evidence="2 3">DSM 12255</strain>
    </source>
</reference>
<evidence type="ECO:0000256" key="1">
    <source>
        <dbReference type="SAM" id="MobiDB-lite"/>
    </source>
</evidence>
<dbReference type="Proteomes" id="UP000811899">
    <property type="component" value="Unassembled WGS sequence"/>
</dbReference>
<sequence length="252" mass="28515">MSTLHGIIGTLLGVAIVALSSQDVIAQTEKAPNAEKPGFAAKGRTGMSLDMPDKRLNLMTRNLGLTKDQQQKIRPILEEEAAQLNALRGNDSYNRDERRAQLQQLNEATYEKIKPYLSPDQQKKHELARQTIKENRSKQRDTKARPKMTANDPDSRLARLTQDLGLSSEQQAKIKPILTEEFAQLEELPGNDTLNRDQRRVKLEGLNDATYEKIKPLLTPEQQKKYSEIKQKISERRSLKKAKSPAQNPAKP</sequence>
<proteinExistence type="predicted"/>
<evidence type="ECO:0000313" key="2">
    <source>
        <dbReference type="EMBL" id="MBT0665200.1"/>
    </source>
</evidence>
<keyword evidence="3" id="KW-1185">Reference proteome</keyword>
<feature type="compositionally biased region" description="Basic and acidic residues" evidence="1">
    <location>
        <begin position="222"/>
        <end position="237"/>
    </location>
</feature>
<dbReference type="EMBL" id="JAHCVJ010000005">
    <property type="protein sequence ID" value="MBT0665200.1"/>
    <property type="molecule type" value="Genomic_DNA"/>
</dbReference>
<evidence type="ECO:0008006" key="4">
    <source>
        <dbReference type="Google" id="ProtNLM"/>
    </source>
</evidence>
<accession>A0AAW4L9H5</accession>
<evidence type="ECO:0000313" key="3">
    <source>
        <dbReference type="Proteomes" id="UP000811899"/>
    </source>
</evidence>
<dbReference type="AlphaFoldDB" id="A0AAW4L9H5"/>